<keyword evidence="2" id="KW-0689">Ribosomal protein</keyword>
<dbReference type="PANTHER" id="PTHR41237:SF1">
    <property type="entry name" value="SMALL RIBOSOMAL SUBUNIT PROTEIN BS21M"/>
    <property type="match status" value="1"/>
</dbReference>
<reference evidence="5 6" key="1">
    <citation type="submission" date="2016-12" db="EMBL/GenBank/DDBJ databases">
        <title>The genomes of Aspergillus section Nigri reveals drivers in fungal speciation.</title>
        <authorList>
            <consortium name="DOE Joint Genome Institute"/>
            <person name="Vesth T.C."/>
            <person name="Nybo J."/>
            <person name="Theobald S."/>
            <person name="Brandl J."/>
            <person name="Frisvad J.C."/>
            <person name="Nielsen K.F."/>
            <person name="Lyhne E.K."/>
            <person name="Kogle M.E."/>
            <person name="Kuo A."/>
            <person name="Riley R."/>
            <person name="Clum A."/>
            <person name="Nolan M."/>
            <person name="Lipzen A."/>
            <person name="Salamov A."/>
            <person name="Henrissat B."/>
            <person name="Wiebenga A."/>
            <person name="De Vries R.P."/>
            <person name="Grigoriev I.V."/>
            <person name="Mortensen U.H."/>
            <person name="Andersen M.R."/>
            <person name="Baker S.E."/>
        </authorList>
    </citation>
    <scope>NUCLEOTIDE SEQUENCE [LARGE SCALE GENOMIC DNA]</scope>
    <source>
        <strain evidence="5 6">JOP 1030-1</strain>
    </source>
</reference>
<evidence type="ECO:0000256" key="3">
    <source>
        <dbReference type="ARBA" id="ARBA00023274"/>
    </source>
</evidence>
<evidence type="ECO:0000256" key="2">
    <source>
        <dbReference type="ARBA" id="ARBA00022980"/>
    </source>
</evidence>
<dbReference type="InterPro" id="IPR001911">
    <property type="entry name" value="Ribosomal_bS21"/>
</dbReference>
<evidence type="ECO:0000313" key="6">
    <source>
        <dbReference type="Proteomes" id="UP000248349"/>
    </source>
</evidence>
<dbReference type="PANTHER" id="PTHR41237">
    <property type="entry name" value="37S RIBOSOMAL PROTEIN MRP21, MITOCHONDRIAL"/>
    <property type="match status" value="1"/>
</dbReference>
<keyword evidence="3" id="KW-0687">Ribonucleoprotein</keyword>
<keyword evidence="6" id="KW-1185">Reference proteome</keyword>
<name>A0A318ZJ75_9EURO</name>
<evidence type="ECO:0000313" key="5">
    <source>
        <dbReference type="EMBL" id="PYH47621.1"/>
    </source>
</evidence>
<dbReference type="OrthoDB" id="2501249at2759"/>
<dbReference type="AlphaFoldDB" id="A0A318ZJ75"/>
<evidence type="ECO:0000256" key="1">
    <source>
        <dbReference type="ARBA" id="ARBA00006640"/>
    </source>
</evidence>
<evidence type="ECO:0008006" key="7">
    <source>
        <dbReference type="Google" id="ProtNLM"/>
    </source>
</evidence>
<dbReference type="EMBL" id="KZ821224">
    <property type="protein sequence ID" value="PYH47621.1"/>
    <property type="molecule type" value="Genomic_DNA"/>
</dbReference>
<gene>
    <name evidence="5" type="ORF">BP01DRAFT_354828</name>
</gene>
<dbReference type="STRING" id="1450539.A0A318ZJ75"/>
<dbReference type="InterPro" id="IPR052837">
    <property type="entry name" value="Mitoribosomal_bS21"/>
</dbReference>
<comment type="similarity">
    <text evidence="1">Belongs to the bacterial ribosomal protein bS21 family.</text>
</comment>
<proteinExistence type="inferred from homology"/>
<dbReference type="GO" id="GO:0070124">
    <property type="term" value="P:mitochondrial translational initiation"/>
    <property type="evidence" value="ECO:0007669"/>
    <property type="project" value="TreeGrafter"/>
</dbReference>
<feature type="compositionally biased region" description="Low complexity" evidence="4">
    <location>
        <begin position="39"/>
        <end position="87"/>
    </location>
</feature>
<dbReference type="RefSeq" id="XP_025433603.1">
    <property type="nucleotide sequence ID" value="XM_025574536.1"/>
</dbReference>
<feature type="region of interest" description="Disordered" evidence="4">
    <location>
        <begin position="37"/>
        <end position="135"/>
    </location>
</feature>
<dbReference type="GeneID" id="37075764"/>
<dbReference type="Proteomes" id="UP000248349">
    <property type="component" value="Unassembled WGS sequence"/>
</dbReference>
<protein>
    <recommendedName>
        <fullName evidence="7">Ribosomal protein S21</fullName>
    </recommendedName>
</protein>
<sequence length="256" mass="28358">MEMRALARCLRSTARPSTTSLLYTKQFARQSFPAIRYNSSDSSASSSSSSSSSPPNPSSTNEPSSIPSSSTPSPASSSASAPNAPTPHFYRLKLGGNKGPRDAAADASTTTNTTNTTTTTPTRTPVPRRPAPAETGFDEIFKQLNLGGRNVTRKLEAGEPVRTARPEQQVELKLGPEIGRQVLVQPDKGFDLAASLRYLDTRLKKEQLLNMSRAQKFHTRKGLQRKMDRRARWRKLFKFSFKDTLKRVQRMRAQGW</sequence>
<accession>A0A318ZJ75</accession>
<feature type="compositionally biased region" description="Low complexity" evidence="4">
    <location>
        <begin position="105"/>
        <end position="125"/>
    </location>
</feature>
<organism evidence="5 6">
    <name type="scientific">Aspergillus saccharolyticus JOP 1030-1</name>
    <dbReference type="NCBI Taxonomy" id="1450539"/>
    <lineage>
        <taxon>Eukaryota</taxon>
        <taxon>Fungi</taxon>
        <taxon>Dikarya</taxon>
        <taxon>Ascomycota</taxon>
        <taxon>Pezizomycotina</taxon>
        <taxon>Eurotiomycetes</taxon>
        <taxon>Eurotiomycetidae</taxon>
        <taxon>Eurotiales</taxon>
        <taxon>Aspergillaceae</taxon>
        <taxon>Aspergillus</taxon>
        <taxon>Aspergillus subgen. Circumdati</taxon>
    </lineage>
</organism>
<dbReference type="GO" id="GO:0003735">
    <property type="term" value="F:structural constituent of ribosome"/>
    <property type="evidence" value="ECO:0007669"/>
    <property type="project" value="InterPro"/>
</dbReference>
<dbReference type="GO" id="GO:0005763">
    <property type="term" value="C:mitochondrial small ribosomal subunit"/>
    <property type="evidence" value="ECO:0007669"/>
    <property type="project" value="TreeGrafter"/>
</dbReference>
<dbReference type="Pfam" id="PF01165">
    <property type="entry name" value="Ribosomal_S21"/>
    <property type="match status" value="1"/>
</dbReference>
<evidence type="ECO:0000256" key="4">
    <source>
        <dbReference type="SAM" id="MobiDB-lite"/>
    </source>
</evidence>